<protein>
    <submittedName>
        <fullName evidence="1">Uncharacterized protein</fullName>
    </submittedName>
</protein>
<dbReference type="AlphaFoldDB" id="A0AAN7YSZ3"/>
<organism evidence="1 2">
    <name type="scientific">Dictyostelium firmibasis</name>
    <dbReference type="NCBI Taxonomy" id="79012"/>
    <lineage>
        <taxon>Eukaryota</taxon>
        <taxon>Amoebozoa</taxon>
        <taxon>Evosea</taxon>
        <taxon>Eumycetozoa</taxon>
        <taxon>Dictyostelia</taxon>
        <taxon>Dictyosteliales</taxon>
        <taxon>Dictyosteliaceae</taxon>
        <taxon>Dictyostelium</taxon>
    </lineage>
</organism>
<keyword evidence="2" id="KW-1185">Reference proteome</keyword>
<evidence type="ECO:0000313" key="2">
    <source>
        <dbReference type="Proteomes" id="UP001344447"/>
    </source>
</evidence>
<proteinExistence type="predicted"/>
<accession>A0AAN7YSZ3</accession>
<sequence>MESKRECCICKTGRKRSYCSITDHKFRNNFSNIFIKLNTIF</sequence>
<gene>
    <name evidence="1" type="ORF">RB653_005451</name>
</gene>
<name>A0AAN7YSZ3_9MYCE</name>
<evidence type="ECO:0000313" key="1">
    <source>
        <dbReference type="EMBL" id="KAK5583849.1"/>
    </source>
</evidence>
<dbReference type="EMBL" id="JAVFKY010000001">
    <property type="protein sequence ID" value="KAK5583849.1"/>
    <property type="molecule type" value="Genomic_DNA"/>
</dbReference>
<dbReference type="Proteomes" id="UP001344447">
    <property type="component" value="Unassembled WGS sequence"/>
</dbReference>
<reference evidence="1 2" key="1">
    <citation type="submission" date="2023-11" db="EMBL/GenBank/DDBJ databases">
        <title>Dfirmibasis_genome.</title>
        <authorList>
            <person name="Edelbroek B."/>
            <person name="Kjellin J."/>
            <person name="Jerlstrom-Hultqvist J."/>
            <person name="Soderbom F."/>
        </authorList>
    </citation>
    <scope>NUCLEOTIDE SEQUENCE [LARGE SCALE GENOMIC DNA]</scope>
    <source>
        <strain evidence="1 2">TNS-C-14</strain>
    </source>
</reference>
<comment type="caution">
    <text evidence="1">The sequence shown here is derived from an EMBL/GenBank/DDBJ whole genome shotgun (WGS) entry which is preliminary data.</text>
</comment>